<feature type="region of interest" description="Disordered" evidence="1">
    <location>
        <begin position="1"/>
        <end position="23"/>
    </location>
</feature>
<feature type="transmembrane region" description="Helical" evidence="2">
    <location>
        <begin position="144"/>
        <end position="166"/>
    </location>
</feature>
<organism evidence="3 4">
    <name type="scientific">Nocardioides oceani</name>
    <dbReference type="NCBI Taxonomy" id="3058369"/>
    <lineage>
        <taxon>Bacteria</taxon>
        <taxon>Bacillati</taxon>
        <taxon>Actinomycetota</taxon>
        <taxon>Actinomycetes</taxon>
        <taxon>Propionibacteriales</taxon>
        <taxon>Nocardioidaceae</taxon>
        <taxon>Nocardioides</taxon>
    </lineage>
</organism>
<evidence type="ECO:0000256" key="2">
    <source>
        <dbReference type="SAM" id="Phobius"/>
    </source>
</evidence>
<dbReference type="Proteomes" id="UP001168620">
    <property type="component" value="Unassembled WGS sequence"/>
</dbReference>
<evidence type="ECO:0000256" key="1">
    <source>
        <dbReference type="SAM" id="MobiDB-lite"/>
    </source>
</evidence>
<feature type="transmembrane region" description="Helical" evidence="2">
    <location>
        <begin position="77"/>
        <end position="95"/>
    </location>
</feature>
<evidence type="ECO:0000313" key="3">
    <source>
        <dbReference type="EMBL" id="MDN4175567.1"/>
    </source>
</evidence>
<feature type="transmembrane region" description="Helical" evidence="2">
    <location>
        <begin position="107"/>
        <end position="124"/>
    </location>
</feature>
<keyword evidence="4" id="KW-1185">Reference proteome</keyword>
<protein>
    <submittedName>
        <fullName evidence="3">DUF2243 domain-containing protein</fullName>
    </submittedName>
</protein>
<dbReference type="Pfam" id="PF10002">
    <property type="entry name" value="DUF2243"/>
    <property type="match status" value="1"/>
</dbReference>
<evidence type="ECO:0000313" key="4">
    <source>
        <dbReference type="Proteomes" id="UP001168620"/>
    </source>
</evidence>
<sequence length="180" mass="19271">MPRSTTRSPARPESAADGASGGPPSRLASLLYGVGLGGFVDGIVLHQLLQWHHMVSHVEDHPPTTVAGLEANTLADGLFHVLAWWCVVGGSVLTVRAWQQGRLAPTWSFHLGLVLAGWGLFNLVEGVVDHHVLGVHHVRDDIGAPLAWDLGFLALGALLLVAGWLLHRRGAQALVRRPGR</sequence>
<reference evidence="3" key="1">
    <citation type="submission" date="2023-06" db="EMBL/GenBank/DDBJ databases">
        <title>Draft genome sequence of Nocardioides sp. SOB77.</title>
        <authorList>
            <person name="Zhang G."/>
        </authorList>
    </citation>
    <scope>NUCLEOTIDE SEQUENCE</scope>
    <source>
        <strain evidence="3">SOB77</strain>
    </source>
</reference>
<dbReference type="EMBL" id="JAUHJQ010000016">
    <property type="protein sequence ID" value="MDN4175567.1"/>
    <property type="molecule type" value="Genomic_DNA"/>
</dbReference>
<feature type="transmembrane region" description="Helical" evidence="2">
    <location>
        <begin position="30"/>
        <end position="49"/>
    </location>
</feature>
<dbReference type="RefSeq" id="WP_300954927.1">
    <property type="nucleotide sequence ID" value="NZ_JAUHJQ010000016.1"/>
</dbReference>
<keyword evidence="2" id="KW-1133">Transmembrane helix</keyword>
<dbReference type="InterPro" id="IPR018719">
    <property type="entry name" value="DUF2243_membrane"/>
</dbReference>
<name>A0ABT8FLL6_9ACTN</name>
<keyword evidence="2" id="KW-0472">Membrane</keyword>
<keyword evidence="2" id="KW-0812">Transmembrane</keyword>
<comment type="caution">
    <text evidence="3">The sequence shown here is derived from an EMBL/GenBank/DDBJ whole genome shotgun (WGS) entry which is preliminary data.</text>
</comment>
<proteinExistence type="predicted"/>
<accession>A0ABT8FLL6</accession>
<gene>
    <name evidence="3" type="ORF">QWY28_21565</name>
</gene>